<proteinExistence type="inferred from homology"/>
<accession>A0A1N6DFN1</accession>
<feature type="region of interest" description="Disordered" evidence="9">
    <location>
        <begin position="1"/>
        <end position="26"/>
    </location>
</feature>
<dbReference type="InterPro" id="IPR009042">
    <property type="entry name" value="RNA_pol_sigma70_r1_2"/>
</dbReference>
<dbReference type="GO" id="GO:0006352">
    <property type="term" value="P:DNA-templated transcription initiation"/>
    <property type="evidence" value="ECO:0007669"/>
    <property type="project" value="UniProtKB-UniRule"/>
</dbReference>
<dbReference type="NCBIfam" id="TIGR02392">
    <property type="entry name" value="rpoH_proteo"/>
    <property type="match status" value="1"/>
</dbReference>
<organism evidence="11 12">
    <name type="scientific">Sulfurivirga caldicuralii</name>
    <dbReference type="NCBI Taxonomy" id="364032"/>
    <lineage>
        <taxon>Bacteria</taxon>
        <taxon>Pseudomonadati</taxon>
        <taxon>Pseudomonadota</taxon>
        <taxon>Gammaproteobacteria</taxon>
        <taxon>Thiotrichales</taxon>
        <taxon>Piscirickettsiaceae</taxon>
        <taxon>Sulfurivirga</taxon>
    </lineage>
</organism>
<gene>
    <name evidence="7" type="primary">rpoH</name>
    <name evidence="11" type="ORF">SAMN05443662_0102</name>
</gene>
<keyword evidence="4 7" id="KW-0731">Sigma factor</keyword>
<evidence type="ECO:0000256" key="1">
    <source>
        <dbReference type="ARBA" id="ARBA00022490"/>
    </source>
</evidence>
<dbReference type="RefSeq" id="WP_084188159.1">
    <property type="nucleotide sequence ID" value="NZ_FSRE01000001.1"/>
</dbReference>
<dbReference type="PROSITE" id="PS00715">
    <property type="entry name" value="SIGMA70_1"/>
    <property type="match status" value="1"/>
</dbReference>
<evidence type="ECO:0000256" key="2">
    <source>
        <dbReference type="ARBA" id="ARBA00023015"/>
    </source>
</evidence>
<feature type="region of interest" description="Sigma-70 factor domain-2" evidence="7">
    <location>
        <begin position="103"/>
        <end position="172"/>
    </location>
</feature>
<keyword evidence="5 7" id="KW-0238">DNA-binding</keyword>
<sequence>MSDSTQTIAQAPQGKDDTLPEVYDDAPIALSAEHKADQQTPAPQLPAQNKAELAKLERALVPGKDLNTYLKVINQFPALTPEQERELAKRWYYEKDVDAARQLVLSSLRYVVPIARSYAGYGLPLADLIQEGNIGLMKAVQRFNPEQNVRLMTFAVHWIRAEINEYIIRNWRIVKTATTKAQRKLFFKLRGTKKALEWFGDKEAERVAEELGVTKEDVLEMDSRLYGQDISVDVSSDDDENERPQLVLASHEPDPETQLAEEEEQRINTERMREALKTLDDRSRDILEQRWLSEKKTGLKELSEKYGVSMERIRQIEKAAIKKLQKAMTAA</sequence>
<dbReference type="Pfam" id="PF00140">
    <property type="entry name" value="Sigma70_r1_2"/>
    <property type="match status" value="1"/>
</dbReference>
<dbReference type="PRINTS" id="PR00046">
    <property type="entry name" value="SIGMA70FCT"/>
</dbReference>
<feature type="compositionally biased region" description="Polar residues" evidence="9">
    <location>
        <begin position="1"/>
        <end position="10"/>
    </location>
</feature>
<dbReference type="Proteomes" id="UP000198461">
    <property type="component" value="Unassembled WGS sequence"/>
</dbReference>
<comment type="function">
    <text evidence="7">Sigma factors are initiation factors that promote the attachment of RNA polymerase to specific initiation sites and are then released. This sigma factor is involved in regulation of expression of heat shock genes.</text>
</comment>
<dbReference type="InterPro" id="IPR013325">
    <property type="entry name" value="RNA_pol_sigma_r2"/>
</dbReference>
<comment type="caution">
    <text evidence="7">Lacks conserved residue(s) required for the propagation of feature annotation.</text>
</comment>
<feature type="DNA-binding region" description="H-T-H motif" evidence="7">
    <location>
        <begin position="299"/>
        <end position="318"/>
    </location>
</feature>
<dbReference type="InterPro" id="IPR050813">
    <property type="entry name" value="Sigma-70_Factor"/>
</dbReference>
<keyword evidence="2 7" id="KW-0805">Transcription regulation</keyword>
<dbReference type="InterPro" id="IPR012759">
    <property type="entry name" value="RNA_pol_sigma_RpoH_proteobac"/>
</dbReference>
<reference evidence="11 12" key="1">
    <citation type="submission" date="2016-11" db="EMBL/GenBank/DDBJ databases">
        <authorList>
            <person name="Jaros S."/>
            <person name="Januszkiewicz K."/>
            <person name="Wedrychowicz H."/>
        </authorList>
    </citation>
    <scope>NUCLEOTIDE SEQUENCE [LARGE SCALE GENOMIC DNA]</scope>
    <source>
        <strain evidence="11 12">DSM 17737</strain>
    </source>
</reference>
<dbReference type="SUPFAM" id="SSF88659">
    <property type="entry name" value="Sigma3 and sigma4 domains of RNA polymerase sigma factors"/>
    <property type="match status" value="1"/>
</dbReference>
<keyword evidence="1 7" id="KW-0963">Cytoplasm</keyword>
<dbReference type="GO" id="GO:0003677">
    <property type="term" value="F:DNA binding"/>
    <property type="evidence" value="ECO:0007669"/>
    <property type="project" value="UniProtKB-UniRule"/>
</dbReference>
<dbReference type="STRING" id="364032.SAMN05443662_0102"/>
<evidence type="ECO:0000313" key="12">
    <source>
        <dbReference type="Proteomes" id="UP000198461"/>
    </source>
</evidence>
<evidence type="ECO:0000256" key="7">
    <source>
        <dbReference type="HAMAP-Rule" id="MF_00961"/>
    </source>
</evidence>
<dbReference type="Pfam" id="PF04542">
    <property type="entry name" value="Sigma70_r2"/>
    <property type="match status" value="1"/>
</dbReference>
<dbReference type="GO" id="GO:0016987">
    <property type="term" value="F:sigma factor activity"/>
    <property type="evidence" value="ECO:0007669"/>
    <property type="project" value="UniProtKB-UniRule"/>
</dbReference>
<feature type="domain" description="RNA polymerase sigma-70" evidence="10">
    <location>
        <begin position="127"/>
        <end position="140"/>
    </location>
</feature>
<evidence type="ECO:0000256" key="3">
    <source>
        <dbReference type="ARBA" id="ARBA00023016"/>
    </source>
</evidence>
<evidence type="ECO:0000256" key="4">
    <source>
        <dbReference type="ARBA" id="ARBA00023082"/>
    </source>
</evidence>
<comment type="similarity">
    <text evidence="7">Belongs to the sigma-70 factor family. RpoH subfamily.</text>
</comment>
<evidence type="ECO:0000259" key="10">
    <source>
        <dbReference type="PROSITE" id="PS00715"/>
    </source>
</evidence>
<comment type="subunit">
    <text evidence="7">Interacts with the RNA polymerase core enzyme.</text>
</comment>
<evidence type="ECO:0000313" key="11">
    <source>
        <dbReference type="EMBL" id="SIN69493.1"/>
    </source>
</evidence>
<dbReference type="InterPro" id="IPR007630">
    <property type="entry name" value="RNA_pol_sigma70_r4"/>
</dbReference>
<dbReference type="GO" id="GO:0005737">
    <property type="term" value="C:cytoplasm"/>
    <property type="evidence" value="ECO:0007669"/>
    <property type="project" value="UniProtKB-SubCell"/>
</dbReference>
<dbReference type="OrthoDB" id="9809557at2"/>
<dbReference type="Pfam" id="PF04545">
    <property type="entry name" value="Sigma70_r4"/>
    <property type="match status" value="1"/>
</dbReference>
<keyword evidence="6 7" id="KW-0804">Transcription</keyword>
<dbReference type="InterPro" id="IPR000943">
    <property type="entry name" value="RNA_pol_sigma70"/>
</dbReference>
<dbReference type="InterPro" id="IPR007627">
    <property type="entry name" value="RNA_pol_sigma70_r2"/>
</dbReference>
<protein>
    <recommendedName>
        <fullName evidence="7 8">RNA polymerase sigma factor RpoH</fullName>
    </recommendedName>
    <alternativeName>
        <fullName evidence="7">RNA polymerase sigma-32 factor</fullName>
    </alternativeName>
</protein>
<dbReference type="PANTHER" id="PTHR30376">
    <property type="entry name" value="SIGMA FACTOR RPOH HEAT SHOCK RELATED"/>
    <property type="match status" value="1"/>
</dbReference>
<dbReference type="SUPFAM" id="SSF88946">
    <property type="entry name" value="Sigma2 domain of RNA polymerase sigma factors"/>
    <property type="match status" value="1"/>
</dbReference>
<evidence type="ECO:0000256" key="9">
    <source>
        <dbReference type="SAM" id="MobiDB-lite"/>
    </source>
</evidence>
<feature type="short sequence motif" description="Interaction with polymerase core subunit RpoC" evidence="7">
    <location>
        <begin position="127"/>
        <end position="130"/>
    </location>
</feature>
<dbReference type="Gene3D" id="1.10.601.10">
    <property type="entry name" value="RNA Polymerase Primary Sigma Factor"/>
    <property type="match status" value="1"/>
</dbReference>
<dbReference type="AlphaFoldDB" id="A0A1N6DFN1"/>
<dbReference type="InterPro" id="IPR014284">
    <property type="entry name" value="RNA_pol_sigma-70_dom"/>
</dbReference>
<dbReference type="Gene3D" id="1.20.140.160">
    <property type="match status" value="1"/>
</dbReference>
<dbReference type="GO" id="GO:0009408">
    <property type="term" value="P:response to heat"/>
    <property type="evidence" value="ECO:0007669"/>
    <property type="project" value="UniProtKB-UniRule"/>
</dbReference>
<dbReference type="InterPro" id="IPR013324">
    <property type="entry name" value="RNA_pol_sigma_r3/r4-like"/>
</dbReference>
<keyword evidence="3 7" id="KW-0346">Stress response</keyword>
<name>A0A1N6DFN1_9GAMM</name>
<dbReference type="HAMAP" id="MF_00961">
    <property type="entry name" value="Sigma70_RpoH"/>
    <property type="match status" value="1"/>
</dbReference>
<dbReference type="NCBIfam" id="NF005143">
    <property type="entry name" value="PRK06596.1"/>
    <property type="match status" value="1"/>
</dbReference>
<dbReference type="CDD" id="cd06171">
    <property type="entry name" value="Sigma70_r4"/>
    <property type="match status" value="1"/>
</dbReference>
<comment type="subcellular location">
    <subcellularLocation>
        <location evidence="7">Cytoplasm</location>
    </subcellularLocation>
</comment>
<evidence type="ECO:0000256" key="6">
    <source>
        <dbReference type="ARBA" id="ARBA00023163"/>
    </source>
</evidence>
<dbReference type="PANTHER" id="PTHR30376:SF3">
    <property type="entry name" value="RNA POLYMERASE SIGMA FACTOR RPOH"/>
    <property type="match status" value="1"/>
</dbReference>
<evidence type="ECO:0000256" key="8">
    <source>
        <dbReference type="NCBIfam" id="TIGR02392"/>
    </source>
</evidence>
<dbReference type="NCBIfam" id="TIGR02937">
    <property type="entry name" value="sigma70-ECF"/>
    <property type="match status" value="1"/>
</dbReference>
<evidence type="ECO:0000256" key="5">
    <source>
        <dbReference type="ARBA" id="ARBA00023125"/>
    </source>
</evidence>
<keyword evidence="12" id="KW-1185">Reference proteome</keyword>
<dbReference type="EMBL" id="FSRE01000001">
    <property type="protein sequence ID" value="SIN69493.1"/>
    <property type="molecule type" value="Genomic_DNA"/>
</dbReference>